<dbReference type="Proteomes" id="UP000604825">
    <property type="component" value="Unassembled WGS sequence"/>
</dbReference>
<sequence length="224" mass="25337">MVLMRSMATRRMLLGLPYEIVIEIAGLVAATSLHPMEDLCSLRGTCLTMRAACMERVIRSHVALEQEEPMRWFDPNRYLALIDKLATVGNPESYFMLGLRLVFTQCRTNPSALPALDRRPPLTTRDNEVEQYIRKVKGEGVTHGCKPEASRTNRECVMCREQAVDAAREVLWREDGMMDPVPVSLPEVVCKGSGYGVAKGWTGRWAVFCSDGYRIRHEYSGFFS</sequence>
<dbReference type="AlphaFoldDB" id="A0A811MI56"/>
<reference evidence="2" key="1">
    <citation type="submission" date="2020-10" db="EMBL/GenBank/DDBJ databases">
        <authorList>
            <person name="Han B."/>
            <person name="Lu T."/>
            <person name="Zhao Q."/>
            <person name="Huang X."/>
            <person name="Zhao Y."/>
        </authorList>
    </citation>
    <scope>NUCLEOTIDE SEQUENCE</scope>
</reference>
<feature type="transmembrane region" description="Helical" evidence="1">
    <location>
        <begin position="12"/>
        <end position="33"/>
    </location>
</feature>
<proteinExistence type="predicted"/>
<keyword evidence="1" id="KW-1133">Transmembrane helix</keyword>
<dbReference type="OrthoDB" id="681586at2759"/>
<keyword evidence="1" id="KW-0812">Transmembrane</keyword>
<protein>
    <submittedName>
        <fullName evidence="2">Uncharacterized protein</fullName>
    </submittedName>
</protein>
<keyword evidence="3" id="KW-1185">Reference proteome</keyword>
<evidence type="ECO:0000313" key="3">
    <source>
        <dbReference type="Proteomes" id="UP000604825"/>
    </source>
</evidence>
<accession>A0A811MI56</accession>
<gene>
    <name evidence="2" type="ORF">NCGR_LOCUS2768</name>
</gene>
<evidence type="ECO:0000313" key="2">
    <source>
        <dbReference type="EMBL" id="CAD6204797.1"/>
    </source>
</evidence>
<evidence type="ECO:0000256" key="1">
    <source>
        <dbReference type="SAM" id="Phobius"/>
    </source>
</evidence>
<comment type="caution">
    <text evidence="2">The sequence shown here is derived from an EMBL/GenBank/DDBJ whole genome shotgun (WGS) entry which is preliminary data.</text>
</comment>
<name>A0A811MI56_9POAL</name>
<keyword evidence="1" id="KW-0472">Membrane</keyword>
<organism evidence="2 3">
    <name type="scientific">Miscanthus lutarioriparius</name>
    <dbReference type="NCBI Taxonomy" id="422564"/>
    <lineage>
        <taxon>Eukaryota</taxon>
        <taxon>Viridiplantae</taxon>
        <taxon>Streptophyta</taxon>
        <taxon>Embryophyta</taxon>
        <taxon>Tracheophyta</taxon>
        <taxon>Spermatophyta</taxon>
        <taxon>Magnoliopsida</taxon>
        <taxon>Liliopsida</taxon>
        <taxon>Poales</taxon>
        <taxon>Poaceae</taxon>
        <taxon>PACMAD clade</taxon>
        <taxon>Panicoideae</taxon>
        <taxon>Andropogonodae</taxon>
        <taxon>Andropogoneae</taxon>
        <taxon>Saccharinae</taxon>
        <taxon>Miscanthus</taxon>
    </lineage>
</organism>
<dbReference type="EMBL" id="CAJGYO010000001">
    <property type="protein sequence ID" value="CAD6204797.1"/>
    <property type="molecule type" value="Genomic_DNA"/>
</dbReference>